<proteinExistence type="predicted"/>
<dbReference type="InterPro" id="IPR024079">
    <property type="entry name" value="MetalloPept_cat_dom_sf"/>
</dbReference>
<accession>A0A0N5CLF4</accession>
<keyword evidence="2" id="KW-1185">Reference proteome</keyword>
<evidence type="ECO:0000313" key="3">
    <source>
        <dbReference type="WBParaSite" id="TCLT_0000093801-mRNA-1"/>
    </source>
</evidence>
<dbReference type="OrthoDB" id="5850517at2759"/>
<dbReference type="AlphaFoldDB" id="A0A0N5CLF4"/>
<evidence type="ECO:0000313" key="2">
    <source>
        <dbReference type="Proteomes" id="UP000276776"/>
    </source>
</evidence>
<dbReference type="SUPFAM" id="SSF55486">
    <property type="entry name" value="Metalloproteases ('zincins'), catalytic domain"/>
    <property type="match status" value="1"/>
</dbReference>
<dbReference type="EMBL" id="UYYF01000092">
    <property type="protein sequence ID" value="VDM96119.1"/>
    <property type="molecule type" value="Genomic_DNA"/>
</dbReference>
<dbReference type="OMA" id="HADRWDA"/>
<organism evidence="3">
    <name type="scientific">Thelazia callipaeda</name>
    <name type="common">Oriental eyeworm</name>
    <name type="synonym">Parasitic nematode</name>
    <dbReference type="NCBI Taxonomy" id="103827"/>
    <lineage>
        <taxon>Eukaryota</taxon>
        <taxon>Metazoa</taxon>
        <taxon>Ecdysozoa</taxon>
        <taxon>Nematoda</taxon>
        <taxon>Chromadorea</taxon>
        <taxon>Rhabditida</taxon>
        <taxon>Spirurina</taxon>
        <taxon>Spiruromorpha</taxon>
        <taxon>Thelazioidea</taxon>
        <taxon>Thelaziidae</taxon>
        <taxon>Thelazia</taxon>
    </lineage>
</organism>
<name>A0A0N5CLF4_THECL</name>
<reference evidence="3" key="1">
    <citation type="submission" date="2017-02" db="UniProtKB">
        <authorList>
            <consortium name="WormBaseParasite"/>
        </authorList>
    </citation>
    <scope>IDENTIFICATION</scope>
</reference>
<reference evidence="1 2" key="2">
    <citation type="submission" date="2018-11" db="EMBL/GenBank/DDBJ databases">
        <authorList>
            <consortium name="Pathogen Informatics"/>
        </authorList>
    </citation>
    <scope>NUCLEOTIDE SEQUENCE [LARGE SCALE GENOMIC DNA]</scope>
</reference>
<sequence length="260" mass="30172">MKNEYSSRTNPTFVIYPSWQAFGTNKLVTRGDGSTISNTPYSVRLAHQTVYFWPTFTSLEQQVLRNAFQQIARWTCVNFEEKVYVPWYHGDRWIEGKSYVIIRKSNNYMAYTDNKIENVAIRSILYITDRALNYPVFNQSRGMIIDQLLRFLGFRPEHLRPDASSYIQPVGKLTDSPRPDFLQAQLQWPFDPESVSIPTDAVKWYELSIYCPARSNNNIGAGQRAGLLTKWDAIKLNSMFCPHMVKHVDPRYGPCVVPRL</sequence>
<dbReference type="Gene3D" id="3.40.390.10">
    <property type="entry name" value="Collagenase (Catalytic Domain)"/>
    <property type="match status" value="1"/>
</dbReference>
<evidence type="ECO:0000313" key="1">
    <source>
        <dbReference type="EMBL" id="VDM96119.1"/>
    </source>
</evidence>
<dbReference type="WBParaSite" id="TCLT_0000093801-mRNA-1">
    <property type="protein sequence ID" value="TCLT_0000093801-mRNA-1"/>
    <property type="gene ID" value="TCLT_0000093801"/>
</dbReference>
<protein>
    <submittedName>
        <fullName evidence="3">Capsid protein</fullName>
    </submittedName>
</protein>
<dbReference type="Proteomes" id="UP000276776">
    <property type="component" value="Unassembled WGS sequence"/>
</dbReference>
<dbReference type="GO" id="GO:0008237">
    <property type="term" value="F:metallopeptidase activity"/>
    <property type="evidence" value="ECO:0007669"/>
    <property type="project" value="InterPro"/>
</dbReference>
<gene>
    <name evidence="1" type="ORF">TCLT_LOCUS939</name>
</gene>